<evidence type="ECO:0000313" key="3">
    <source>
        <dbReference type="Proteomes" id="UP000005316"/>
    </source>
</evidence>
<dbReference type="PANTHER" id="PTHR34700:SF4">
    <property type="entry name" value="PHAGE-LIKE ELEMENT PBSX PROTEIN XKDP"/>
    <property type="match status" value="1"/>
</dbReference>
<sequence length="217" mass="24627">MQFTLLDLATKKTLILPIPPKLMTVITGTKVLTFEPTVLGEIELPRGRLSNQFTLEGMLPGEDTPIDDRDSELTPDEVVAQFREWEESKRPGGKELRFIVTETDWNEPVFLRNFEPDYSGGYGNVMYTLTLTEQRPFTVKEVKPESSGKKEVRKPKPKPKTHIVKKGDTLWAIAKKYNKKGASWTELWAANKKNLKSGNPNKIYPGEKVVIPAGWLK</sequence>
<dbReference type="CDD" id="cd00118">
    <property type="entry name" value="LysM"/>
    <property type="match status" value="1"/>
</dbReference>
<feature type="domain" description="LysM" evidence="1">
    <location>
        <begin position="160"/>
        <end position="211"/>
    </location>
</feature>
<dbReference type="OrthoDB" id="9787225at2"/>
<dbReference type="Proteomes" id="UP000005316">
    <property type="component" value="Unassembled WGS sequence"/>
</dbReference>
<dbReference type="eggNOG" id="COG1652">
    <property type="taxonomic scope" value="Bacteria"/>
</dbReference>
<reference evidence="2 3" key="1">
    <citation type="submission" date="2011-04" db="EMBL/GenBank/DDBJ databases">
        <authorList>
            <person name="Muzny D."/>
            <person name="Qin X."/>
            <person name="Deng J."/>
            <person name="Jiang H."/>
            <person name="Liu Y."/>
            <person name="Qu J."/>
            <person name="Song X.-Z."/>
            <person name="Zhang L."/>
            <person name="Thornton R."/>
            <person name="Coyle M."/>
            <person name="Francisco L."/>
            <person name="Jackson L."/>
            <person name="Javaid M."/>
            <person name="Korchina V."/>
            <person name="Kovar C."/>
            <person name="Mata R."/>
            <person name="Mathew T."/>
            <person name="Ngo R."/>
            <person name="Nguyen L."/>
            <person name="Nguyen N."/>
            <person name="Okwuonu G."/>
            <person name="Ongeri F."/>
            <person name="Pham C."/>
            <person name="Simmons D."/>
            <person name="Wilczek-Boney K."/>
            <person name="Hale W."/>
            <person name="Jakkamsetti A."/>
            <person name="Pham P."/>
            <person name="Ruth R."/>
            <person name="San Lucas F."/>
            <person name="Warren J."/>
            <person name="Zhang J."/>
            <person name="Zhao Z."/>
            <person name="Zhou C."/>
            <person name="Zhu D."/>
            <person name="Lee S."/>
            <person name="Bess C."/>
            <person name="Blankenburg K."/>
            <person name="Forbes L."/>
            <person name="Fu Q."/>
            <person name="Gubbala S."/>
            <person name="Hirani K."/>
            <person name="Jayaseelan J.C."/>
            <person name="Lara F."/>
            <person name="Munidasa M."/>
            <person name="Palculict T."/>
            <person name="Patil S."/>
            <person name="Pu L.-L."/>
            <person name="Saada N."/>
            <person name="Tang L."/>
            <person name="Weissenberger G."/>
            <person name="Zhu Y."/>
            <person name="Hemphill L."/>
            <person name="Shang Y."/>
            <person name="Youmans B."/>
            <person name="Ayvaz T."/>
            <person name="Ross M."/>
            <person name="Santibanez J."/>
            <person name="Aqrawi P."/>
            <person name="Gross S."/>
            <person name="Joshi V."/>
            <person name="Fowler G."/>
            <person name="Nazareth L."/>
            <person name="Reid J."/>
            <person name="Worley K."/>
            <person name="Petrosino J."/>
            <person name="Highlander S."/>
            <person name="Gibbs R."/>
        </authorList>
    </citation>
    <scope>NUCLEOTIDE SEQUENCE [LARGE SCALE GENOMIC DNA]</scope>
    <source>
        <strain evidence="2 3">2681</strain>
    </source>
</reference>
<dbReference type="Pfam" id="PF01476">
    <property type="entry name" value="LysM"/>
    <property type="match status" value="1"/>
</dbReference>
<dbReference type="RefSeq" id="WP_009498041.1">
    <property type="nucleotide sequence ID" value="NZ_GL982998.1"/>
</dbReference>
<comment type="caution">
    <text evidence="2">The sequence shown here is derived from an EMBL/GenBank/DDBJ whole genome shotgun (WGS) entry which is preliminary data.</text>
</comment>
<protein>
    <submittedName>
        <fullName evidence="2">LysM/phospholipid-binding domain protein</fullName>
    </submittedName>
</protein>
<accession>F9DX19</accession>
<dbReference type="InterPro" id="IPR018392">
    <property type="entry name" value="LysM"/>
</dbReference>
<evidence type="ECO:0000259" key="1">
    <source>
        <dbReference type="PROSITE" id="PS51782"/>
    </source>
</evidence>
<dbReference type="HOGENOM" id="CLU_077348_0_0_9"/>
<name>F9DX19_9BACL</name>
<dbReference type="Gene3D" id="3.10.350.10">
    <property type="entry name" value="LysM domain"/>
    <property type="match status" value="1"/>
</dbReference>
<dbReference type="EMBL" id="AFPZ01000105">
    <property type="protein sequence ID" value="EGQ21067.1"/>
    <property type="molecule type" value="Genomic_DNA"/>
</dbReference>
<evidence type="ECO:0000313" key="2">
    <source>
        <dbReference type="EMBL" id="EGQ21067.1"/>
    </source>
</evidence>
<proteinExistence type="predicted"/>
<dbReference type="SMART" id="SM00257">
    <property type="entry name" value="LysM"/>
    <property type="match status" value="1"/>
</dbReference>
<dbReference type="PROSITE" id="PS51782">
    <property type="entry name" value="LYSM"/>
    <property type="match status" value="1"/>
</dbReference>
<organism evidence="2 3">
    <name type="scientific">Sporosarcina newyorkensis 2681</name>
    <dbReference type="NCBI Taxonomy" id="1027292"/>
    <lineage>
        <taxon>Bacteria</taxon>
        <taxon>Bacillati</taxon>
        <taxon>Bacillota</taxon>
        <taxon>Bacilli</taxon>
        <taxon>Bacillales</taxon>
        <taxon>Caryophanaceae</taxon>
        <taxon>Sporosarcina</taxon>
    </lineage>
</organism>
<dbReference type="InterPro" id="IPR036779">
    <property type="entry name" value="LysM_dom_sf"/>
</dbReference>
<dbReference type="SUPFAM" id="SSF54106">
    <property type="entry name" value="LysM domain"/>
    <property type="match status" value="1"/>
</dbReference>
<dbReference type="AlphaFoldDB" id="F9DX19"/>
<gene>
    <name evidence="2" type="ORF">HMPREF9372_3350</name>
</gene>
<dbReference type="PANTHER" id="PTHR34700">
    <property type="entry name" value="POTASSIUM BINDING PROTEIN KBP"/>
    <property type="match status" value="1"/>
</dbReference>
<dbReference type="InterPro" id="IPR052196">
    <property type="entry name" value="Bact_Kbp"/>
</dbReference>